<dbReference type="InterPro" id="IPR023393">
    <property type="entry name" value="START-like_dom_sf"/>
</dbReference>
<dbReference type="RefSeq" id="WP_264795744.1">
    <property type="nucleotide sequence ID" value="NZ_BRVS01000008.1"/>
</dbReference>
<organism evidence="1 2">
    <name type="scientific">Arthrobacter mangrovi</name>
    <dbReference type="NCBI Taxonomy" id="2966350"/>
    <lineage>
        <taxon>Bacteria</taxon>
        <taxon>Bacillati</taxon>
        <taxon>Actinomycetota</taxon>
        <taxon>Actinomycetes</taxon>
        <taxon>Micrococcales</taxon>
        <taxon>Micrococcaceae</taxon>
        <taxon>Arthrobacter</taxon>
    </lineage>
</organism>
<dbReference type="Pfam" id="PF10604">
    <property type="entry name" value="Polyketide_cyc2"/>
    <property type="match status" value="1"/>
</dbReference>
<name>A0ABQ5MUL9_9MICC</name>
<protein>
    <recommendedName>
        <fullName evidence="3">Polyketide cyclase</fullName>
    </recommendedName>
</protein>
<dbReference type="Gene3D" id="3.30.530.20">
    <property type="match status" value="1"/>
</dbReference>
<dbReference type="InterPro" id="IPR019587">
    <property type="entry name" value="Polyketide_cyclase/dehydratase"/>
</dbReference>
<comment type="caution">
    <text evidence="1">The sequence shown here is derived from an EMBL/GenBank/DDBJ whole genome shotgun (WGS) entry which is preliminary data.</text>
</comment>
<dbReference type="Proteomes" id="UP001209654">
    <property type="component" value="Unassembled WGS sequence"/>
</dbReference>
<dbReference type="CDD" id="cd07812">
    <property type="entry name" value="SRPBCC"/>
    <property type="match status" value="1"/>
</dbReference>
<reference evidence="1 2" key="1">
    <citation type="journal article" date="2023" name="Int. J. Syst. Evol. Microbiol.">
        <title>Arthrobacter mangrovi sp. nov., an actinobacterium isolated from the rhizosphere of a mangrove.</title>
        <authorList>
            <person name="Hamada M."/>
            <person name="Saitou S."/>
            <person name="Enomoto N."/>
            <person name="Nanri K."/>
            <person name="Hidaka K."/>
            <person name="Miura T."/>
            <person name="Tamura T."/>
        </authorList>
    </citation>
    <scope>NUCLEOTIDE SEQUENCE [LARGE SCALE GENOMIC DNA]</scope>
    <source>
        <strain evidence="1 2">NBRC 112813</strain>
    </source>
</reference>
<dbReference type="SUPFAM" id="SSF55961">
    <property type="entry name" value="Bet v1-like"/>
    <property type="match status" value="1"/>
</dbReference>
<sequence length="158" mass="17358">MTYGLELDRYIDAPADVVWNVLTDIGRSPSTLSGVTGVEVLTPGAYRDGFRWRETRRMLGKEATEEMWVADVDAPHSTTVKAASGGTDYTTRFTLTPAGEGTKLRLSFEAEAQDPGWQHRLAMALFGKLGMHAARKAINQDLYDIAAAAEARREASHE</sequence>
<evidence type="ECO:0000313" key="1">
    <source>
        <dbReference type="EMBL" id="GLB67634.1"/>
    </source>
</evidence>
<dbReference type="EMBL" id="BRVS01000008">
    <property type="protein sequence ID" value="GLB67634.1"/>
    <property type="molecule type" value="Genomic_DNA"/>
</dbReference>
<keyword evidence="2" id="KW-1185">Reference proteome</keyword>
<proteinExistence type="predicted"/>
<evidence type="ECO:0008006" key="3">
    <source>
        <dbReference type="Google" id="ProtNLM"/>
    </source>
</evidence>
<evidence type="ECO:0000313" key="2">
    <source>
        <dbReference type="Proteomes" id="UP001209654"/>
    </source>
</evidence>
<gene>
    <name evidence="1" type="ORF">AHIS1636_20740</name>
</gene>
<accession>A0ABQ5MUL9</accession>